<dbReference type="GO" id="GO:0046872">
    <property type="term" value="F:metal ion binding"/>
    <property type="evidence" value="ECO:0007669"/>
    <property type="project" value="InterPro"/>
</dbReference>
<dbReference type="SUPFAM" id="SSF109854">
    <property type="entry name" value="DinB/YfiT-like putative metalloenzymes"/>
    <property type="match status" value="1"/>
</dbReference>
<feature type="domain" description="Mycothiol-dependent maleylpyruvate isomerase metal-binding" evidence="1">
    <location>
        <begin position="3"/>
        <end position="100"/>
    </location>
</feature>
<dbReference type="InterPro" id="IPR024344">
    <property type="entry name" value="MDMPI_metal-binding"/>
</dbReference>
<dbReference type="InterPro" id="IPR034660">
    <property type="entry name" value="DinB/YfiT-like"/>
</dbReference>
<keyword evidence="2" id="KW-0670">Pyruvate</keyword>
<dbReference type="Gene3D" id="1.20.120.450">
    <property type="entry name" value="dinb family like domain"/>
    <property type="match status" value="1"/>
</dbReference>
<sequence length="203" mass="21896">MIHQERARLAADLTGLADDRWTTRSLCGDWTVEQTLAHLTSGASIGTLRWIGSIVGARFDADLHNARRLAEHRGTAPELTLRRYRSIVTSTTVASGHMPAWLGEIVVHGQDIRHPLGIRTVPSVDASAAVAEFFVSRNFTVNSKKAVTGLSLTATDGPFHHGTGPEVVGPTIALVMAMAGRHAYLDELSGPGLPVLRERTTTF</sequence>
<evidence type="ECO:0000313" key="2">
    <source>
        <dbReference type="EMBL" id="MTD17157.1"/>
    </source>
</evidence>
<protein>
    <submittedName>
        <fullName evidence="2">Maleylpyruvate isomerase family mycothiol-dependent enzyme</fullName>
    </submittedName>
</protein>
<organism evidence="2 3">
    <name type="scientific">Nakamurella alba</name>
    <dbReference type="NCBI Taxonomy" id="2665158"/>
    <lineage>
        <taxon>Bacteria</taxon>
        <taxon>Bacillati</taxon>
        <taxon>Actinomycetota</taxon>
        <taxon>Actinomycetes</taxon>
        <taxon>Nakamurellales</taxon>
        <taxon>Nakamurellaceae</taxon>
        <taxon>Nakamurella</taxon>
    </lineage>
</organism>
<reference evidence="2 3" key="1">
    <citation type="submission" date="2019-11" db="EMBL/GenBank/DDBJ databases">
        <authorList>
            <person name="Jiang L.-Q."/>
        </authorList>
    </citation>
    <scope>NUCLEOTIDE SEQUENCE [LARGE SCALE GENOMIC DNA]</scope>
    <source>
        <strain evidence="2 3">YIM 132087</strain>
    </source>
</reference>
<keyword evidence="3" id="KW-1185">Reference proteome</keyword>
<name>A0A7K1FSM1_9ACTN</name>
<dbReference type="NCBIfam" id="TIGR03083">
    <property type="entry name" value="maleylpyruvate isomerase family mycothiol-dependent enzyme"/>
    <property type="match status" value="1"/>
</dbReference>
<dbReference type="InterPro" id="IPR017517">
    <property type="entry name" value="Maleyloyr_isom"/>
</dbReference>
<dbReference type="AlphaFoldDB" id="A0A7K1FSM1"/>
<evidence type="ECO:0000259" key="1">
    <source>
        <dbReference type="Pfam" id="PF11716"/>
    </source>
</evidence>
<dbReference type="Pfam" id="PF11716">
    <property type="entry name" value="MDMPI_N"/>
    <property type="match status" value="1"/>
</dbReference>
<evidence type="ECO:0000313" key="3">
    <source>
        <dbReference type="Proteomes" id="UP000460221"/>
    </source>
</evidence>
<keyword evidence="2" id="KW-0413">Isomerase</keyword>
<accession>A0A7K1FSM1</accession>
<gene>
    <name evidence="2" type="ORF">GIS00_24800</name>
</gene>
<dbReference type="Proteomes" id="UP000460221">
    <property type="component" value="Unassembled WGS sequence"/>
</dbReference>
<comment type="caution">
    <text evidence="2">The sequence shown here is derived from an EMBL/GenBank/DDBJ whole genome shotgun (WGS) entry which is preliminary data.</text>
</comment>
<proteinExistence type="predicted"/>
<dbReference type="GO" id="GO:0016853">
    <property type="term" value="F:isomerase activity"/>
    <property type="evidence" value="ECO:0007669"/>
    <property type="project" value="UniProtKB-KW"/>
</dbReference>
<dbReference type="EMBL" id="WLYK01000016">
    <property type="protein sequence ID" value="MTD17157.1"/>
    <property type="molecule type" value="Genomic_DNA"/>
</dbReference>